<dbReference type="Proteomes" id="UP000251135">
    <property type="component" value="Unassembled WGS sequence"/>
</dbReference>
<evidence type="ECO:0000313" key="2">
    <source>
        <dbReference type="Proteomes" id="UP000251135"/>
    </source>
</evidence>
<keyword evidence="2" id="KW-1185">Reference proteome</keyword>
<dbReference type="OrthoDB" id="5348192at2"/>
<protein>
    <submittedName>
        <fullName evidence="1">Uncharacterized protein</fullName>
    </submittedName>
</protein>
<evidence type="ECO:0000313" key="1">
    <source>
        <dbReference type="EMBL" id="PUE63627.1"/>
    </source>
</evidence>
<dbReference type="AlphaFoldDB" id="A0A363CXT4"/>
<dbReference type="RefSeq" id="WP_108560512.1">
    <property type="nucleotide sequence ID" value="NZ_MUXE01000017.1"/>
</dbReference>
<accession>A0A363CXT4</accession>
<dbReference type="EMBL" id="MUXE01000017">
    <property type="protein sequence ID" value="PUE63627.1"/>
    <property type="molecule type" value="Genomic_DNA"/>
</dbReference>
<name>A0A363CXT4_9BACT</name>
<reference evidence="1 2" key="1">
    <citation type="submission" date="2017-02" db="EMBL/GenBank/DDBJ databases">
        <title>Arcobacter caeni sp. nov, a new Arcobacter species isolated from reclaimed water.</title>
        <authorList>
            <person name="Figueras M.J."/>
            <person name="Perez-Cataluna A."/>
            <person name="Salas-Masso N."/>
        </authorList>
    </citation>
    <scope>NUCLEOTIDE SEQUENCE [LARGE SCALE GENOMIC DNA]</scope>
    <source>
        <strain evidence="1 2">RW17-10</strain>
    </source>
</reference>
<comment type="caution">
    <text evidence="1">The sequence shown here is derived from an EMBL/GenBank/DDBJ whole genome shotgun (WGS) entry which is preliminary data.</text>
</comment>
<gene>
    <name evidence="1" type="ORF">B0174_10400</name>
</gene>
<proteinExistence type="predicted"/>
<sequence>MFTLTGTLLNIIEKSKYKKDNIEVDTKSKLQILVETARANGAKVKELHTISIPDEKINMYKDKLGKEVSIEVGILSKEKVNFYGV</sequence>
<organism evidence="1 2">
    <name type="scientific">Arcobacter caeni</name>
    <dbReference type="NCBI Taxonomy" id="1912877"/>
    <lineage>
        <taxon>Bacteria</taxon>
        <taxon>Pseudomonadati</taxon>
        <taxon>Campylobacterota</taxon>
        <taxon>Epsilonproteobacteria</taxon>
        <taxon>Campylobacterales</taxon>
        <taxon>Arcobacteraceae</taxon>
        <taxon>Arcobacter</taxon>
    </lineage>
</organism>